<organism evidence="1">
    <name type="scientific">uncultured Caudovirales phage</name>
    <dbReference type="NCBI Taxonomy" id="2100421"/>
    <lineage>
        <taxon>Viruses</taxon>
        <taxon>Duplodnaviria</taxon>
        <taxon>Heunggongvirae</taxon>
        <taxon>Uroviricota</taxon>
        <taxon>Caudoviricetes</taxon>
        <taxon>Peduoviridae</taxon>
        <taxon>Maltschvirus</taxon>
        <taxon>Maltschvirus maltsch</taxon>
    </lineage>
</organism>
<protein>
    <submittedName>
        <fullName evidence="1">Uncharacterized protein</fullName>
    </submittedName>
</protein>
<proteinExistence type="predicted"/>
<accession>A0A6J5NFP7</accession>
<sequence>MTEYFMSLFALFVEGGGVTSRQIIASTTDEEYTAYEYKEGTFVVHEDDKGKHWVLLFEDFDTAEHVAKDYFEATGDHAHPKMTMASSLDYEQNIRLYRLDGSWQDVDRQHYLANAS</sequence>
<name>A0A6J5NFP7_9CAUD</name>
<dbReference type="EMBL" id="LR796675">
    <property type="protein sequence ID" value="CAB4158550.1"/>
    <property type="molecule type" value="Genomic_DNA"/>
</dbReference>
<evidence type="ECO:0000313" key="1">
    <source>
        <dbReference type="EMBL" id="CAB4158550.1"/>
    </source>
</evidence>
<gene>
    <name evidence="1" type="ORF">UFOVP704_10</name>
</gene>
<reference evidence="1" key="1">
    <citation type="submission" date="2020-04" db="EMBL/GenBank/DDBJ databases">
        <authorList>
            <person name="Chiriac C."/>
            <person name="Salcher M."/>
            <person name="Ghai R."/>
            <person name="Kavagutti S V."/>
        </authorList>
    </citation>
    <scope>NUCLEOTIDE SEQUENCE</scope>
</reference>